<accession>B8D2R9</accession>
<keyword evidence="4" id="KW-0067">ATP-binding</keyword>
<dbReference type="GO" id="GO:0005524">
    <property type="term" value="F:ATP binding"/>
    <property type="evidence" value="ECO:0007669"/>
    <property type="project" value="UniProtKB-KW"/>
</dbReference>
<sequence>MHGEGLMDNYIYAEIRLAGYNASNPILVESKVEISNGEAGLIAGPSGSGKTVFLLSITGVLKHFFNGVVEGRVDIGGLNPLSYNDYISLPGKLGFLMQDPERQIIYPTPLDEVVALLEARGYSYEEARRKASNILESMGLLDKANEHVENLSGGEKKRLAITLSIVHDPGIILLDEPSASLDPEGINFIRKLIIERKNKGCSILLTEHKKGYFIDVIDKNYLLIKQRIIPLNEIDVLDYEKPPPCKNGGALAGEVILETRGLDIGYGKPLVKNINIYVRRGEVVALVGPNGSGKSTLLKTLAGFLKPLGGEIVKRNIRMFYKPQNPDLVFIHSSVEKEVRDVARRTGLMTENIISMFPWFQNVKNLHPLRLSHGQRRWLSLLISYAYGKDLLLLDEPTTGLDYTLYNNLVKTISELRRNRSMIISTHDPRLLADVADRVYVMRNNYVVEEEKCRVVESMYREIGVTP</sequence>
<dbReference type="InterPro" id="IPR003439">
    <property type="entry name" value="ABC_transporter-like_ATP-bd"/>
</dbReference>
<dbReference type="PROSITE" id="PS50893">
    <property type="entry name" value="ABC_TRANSPORTER_2"/>
    <property type="match status" value="2"/>
</dbReference>
<dbReference type="InterPro" id="IPR050095">
    <property type="entry name" value="ECF_ABC_transporter_ATP-bd"/>
</dbReference>
<protein>
    <submittedName>
        <fullName evidence="7">ABC transporter related</fullName>
    </submittedName>
</protein>
<comment type="subcellular location">
    <subcellularLocation>
        <location evidence="1">Cell membrane</location>
    </subcellularLocation>
</comment>
<proteinExistence type="predicted"/>
<dbReference type="eggNOG" id="arCOG00188">
    <property type="taxonomic scope" value="Archaea"/>
</dbReference>
<dbReference type="SUPFAM" id="SSF52540">
    <property type="entry name" value="P-loop containing nucleoside triphosphate hydrolases"/>
    <property type="match status" value="2"/>
</dbReference>
<evidence type="ECO:0000256" key="2">
    <source>
        <dbReference type="ARBA" id="ARBA00022448"/>
    </source>
</evidence>
<feature type="domain" description="ABC transporter" evidence="6">
    <location>
        <begin position="251"/>
        <end position="465"/>
    </location>
</feature>
<dbReference type="Proteomes" id="UP000006903">
    <property type="component" value="Chromosome"/>
</dbReference>
<dbReference type="Pfam" id="PF00005">
    <property type="entry name" value="ABC_tran"/>
    <property type="match status" value="2"/>
</dbReference>
<evidence type="ECO:0000256" key="5">
    <source>
        <dbReference type="ARBA" id="ARBA00025157"/>
    </source>
</evidence>
<dbReference type="SMART" id="SM00382">
    <property type="entry name" value="AAA"/>
    <property type="match status" value="2"/>
</dbReference>
<dbReference type="GO" id="GO:0016887">
    <property type="term" value="F:ATP hydrolysis activity"/>
    <property type="evidence" value="ECO:0007669"/>
    <property type="project" value="InterPro"/>
</dbReference>
<dbReference type="InterPro" id="IPR003593">
    <property type="entry name" value="AAA+_ATPase"/>
</dbReference>
<evidence type="ECO:0000256" key="1">
    <source>
        <dbReference type="ARBA" id="ARBA00004236"/>
    </source>
</evidence>
<dbReference type="InterPro" id="IPR015856">
    <property type="entry name" value="ABC_transpr_CbiO/EcfA_su"/>
</dbReference>
<name>B8D2R9_DESA1</name>
<evidence type="ECO:0000256" key="4">
    <source>
        <dbReference type="ARBA" id="ARBA00022840"/>
    </source>
</evidence>
<evidence type="ECO:0000313" key="8">
    <source>
        <dbReference type="Proteomes" id="UP000006903"/>
    </source>
</evidence>
<dbReference type="GO" id="GO:0042626">
    <property type="term" value="F:ATPase-coupled transmembrane transporter activity"/>
    <property type="evidence" value="ECO:0007669"/>
    <property type="project" value="TreeGrafter"/>
</dbReference>
<gene>
    <name evidence="7" type="ordered locus">DKAM_0109</name>
</gene>
<evidence type="ECO:0000259" key="6">
    <source>
        <dbReference type="PROSITE" id="PS50893"/>
    </source>
</evidence>
<reference evidence="7 8" key="1">
    <citation type="journal article" date="2009" name="J. Bacteriol.">
        <title>Complete genome sequence of the anaerobic, protein-degrading hyperthermophilic crenarchaeon Desulfurococcus kamchatkensis.</title>
        <authorList>
            <person name="Ravin N.V."/>
            <person name="Mardanov A.V."/>
            <person name="Beletsky A.V."/>
            <person name="Kublanov I.V."/>
            <person name="Kolganova T.V."/>
            <person name="Lebedinsky A.V."/>
            <person name="Chernyh N.A."/>
            <person name="Bonch-Osmolovskaya E.A."/>
            <person name="Skryabin K.G."/>
        </authorList>
    </citation>
    <scope>NUCLEOTIDE SEQUENCE [LARGE SCALE GENOMIC DNA]</scope>
    <source>
        <strain evidence="8">DSM 18924 / JCM 16383 / VKM B-2413 / 1221n</strain>
    </source>
</reference>
<feature type="domain" description="ABC transporter" evidence="6">
    <location>
        <begin position="6"/>
        <end position="250"/>
    </location>
</feature>
<dbReference type="KEGG" id="dka:DKAM_0109"/>
<keyword evidence="2" id="KW-0813">Transport</keyword>
<comment type="function">
    <text evidence="5">Probably part of an ABC transporter complex. Responsible for energy coupling to the transport system.</text>
</comment>
<evidence type="ECO:0000313" key="7">
    <source>
        <dbReference type="EMBL" id="ACL10438.1"/>
    </source>
</evidence>
<dbReference type="HOGENOM" id="CLU_000604_86_7_2"/>
<dbReference type="EMBL" id="CP001140">
    <property type="protein sequence ID" value="ACL10438.1"/>
    <property type="molecule type" value="Genomic_DNA"/>
</dbReference>
<organism evidence="7 8">
    <name type="scientific">Desulfurococcus amylolyticus (strain DSM 18924 / JCM 16383 / VKM B-2413 / 1221n)</name>
    <name type="common">Desulfurococcus kamchatkensis</name>
    <dbReference type="NCBI Taxonomy" id="490899"/>
    <lineage>
        <taxon>Archaea</taxon>
        <taxon>Thermoproteota</taxon>
        <taxon>Thermoprotei</taxon>
        <taxon>Desulfurococcales</taxon>
        <taxon>Desulfurococcaceae</taxon>
        <taxon>Desulfurococcus</taxon>
    </lineage>
</organism>
<dbReference type="InterPro" id="IPR027417">
    <property type="entry name" value="P-loop_NTPase"/>
</dbReference>
<keyword evidence="3" id="KW-0547">Nucleotide-binding</keyword>
<dbReference type="PANTHER" id="PTHR43553">
    <property type="entry name" value="HEAVY METAL TRANSPORTER"/>
    <property type="match status" value="1"/>
</dbReference>
<evidence type="ECO:0000256" key="3">
    <source>
        <dbReference type="ARBA" id="ARBA00022741"/>
    </source>
</evidence>
<dbReference type="AlphaFoldDB" id="B8D2R9"/>
<dbReference type="STRING" id="490899.DKAM_0109"/>
<dbReference type="CDD" id="cd03225">
    <property type="entry name" value="ABC_cobalt_CbiO_domain1"/>
    <property type="match status" value="2"/>
</dbReference>
<dbReference type="Gene3D" id="3.40.50.300">
    <property type="entry name" value="P-loop containing nucleotide triphosphate hydrolases"/>
    <property type="match status" value="2"/>
</dbReference>
<dbReference type="GO" id="GO:0043190">
    <property type="term" value="C:ATP-binding cassette (ABC) transporter complex"/>
    <property type="evidence" value="ECO:0007669"/>
    <property type="project" value="TreeGrafter"/>
</dbReference>